<proteinExistence type="predicted"/>
<dbReference type="Gene3D" id="3.40.50.300">
    <property type="entry name" value="P-loop containing nucleotide triphosphate hydrolases"/>
    <property type="match status" value="1"/>
</dbReference>
<sequence length="180" mass="20687">MIFQPRFKHRQPTRDSTLFNKPEQIFDYDESTFRDDSGKEKVVVGCDTKYANKIHAGSEVIPLISVGSPLPLRVDHFHSPPAGGSGITMMRQSRSFDRIQPVGKDDETGEALSQRDDDKPEVIRDRLNTYDKNTNPIAEFYKKKNILQEFHGRESDKIWPEVKKYLDRVLNEPPARKQGA</sequence>
<protein>
    <recommendedName>
        <fullName evidence="4">Adenylate kinase</fullName>
    </recommendedName>
</protein>
<dbReference type="InterPro" id="IPR027417">
    <property type="entry name" value="P-loop_NTPase"/>
</dbReference>
<evidence type="ECO:0000313" key="3">
    <source>
        <dbReference type="Proteomes" id="UP000663877"/>
    </source>
</evidence>
<evidence type="ECO:0000313" key="2">
    <source>
        <dbReference type="EMBL" id="CAF0904800.1"/>
    </source>
</evidence>
<evidence type="ECO:0000256" key="1">
    <source>
        <dbReference type="SAM" id="MobiDB-lite"/>
    </source>
</evidence>
<organism evidence="2 3">
    <name type="scientific">Adineta steineri</name>
    <dbReference type="NCBI Taxonomy" id="433720"/>
    <lineage>
        <taxon>Eukaryota</taxon>
        <taxon>Metazoa</taxon>
        <taxon>Spiralia</taxon>
        <taxon>Gnathifera</taxon>
        <taxon>Rotifera</taxon>
        <taxon>Eurotatoria</taxon>
        <taxon>Bdelloidea</taxon>
        <taxon>Adinetida</taxon>
        <taxon>Adinetidae</taxon>
        <taxon>Adineta</taxon>
    </lineage>
</organism>
<feature type="region of interest" description="Disordered" evidence="1">
    <location>
        <begin position="100"/>
        <end position="119"/>
    </location>
</feature>
<name>A0A813ZXU9_9BILA</name>
<dbReference type="Proteomes" id="UP000663877">
    <property type="component" value="Unassembled WGS sequence"/>
</dbReference>
<comment type="caution">
    <text evidence="2">The sequence shown here is derived from an EMBL/GenBank/DDBJ whole genome shotgun (WGS) entry which is preliminary data.</text>
</comment>
<accession>A0A813ZXU9</accession>
<evidence type="ECO:0008006" key="4">
    <source>
        <dbReference type="Google" id="ProtNLM"/>
    </source>
</evidence>
<reference evidence="2" key="1">
    <citation type="submission" date="2021-02" db="EMBL/GenBank/DDBJ databases">
        <authorList>
            <person name="Nowell W R."/>
        </authorList>
    </citation>
    <scope>NUCLEOTIDE SEQUENCE</scope>
</reference>
<dbReference type="EMBL" id="CAJNOI010000038">
    <property type="protein sequence ID" value="CAF0904800.1"/>
    <property type="molecule type" value="Genomic_DNA"/>
</dbReference>
<gene>
    <name evidence="2" type="ORF">BJG266_LOCUS10672</name>
</gene>
<dbReference type="AlphaFoldDB" id="A0A813ZXU9"/>